<gene>
    <name evidence="2" type="ORF">JG688_00003754</name>
</gene>
<dbReference type="EMBL" id="JAENGY010000122">
    <property type="protein sequence ID" value="KAG6972882.1"/>
    <property type="molecule type" value="Genomic_DNA"/>
</dbReference>
<feature type="region of interest" description="Disordered" evidence="1">
    <location>
        <begin position="1"/>
        <end position="21"/>
    </location>
</feature>
<evidence type="ECO:0000313" key="2">
    <source>
        <dbReference type="EMBL" id="KAG6972882.1"/>
    </source>
</evidence>
<proteinExistence type="predicted"/>
<sequence>DTWSPGKLQTHPRCPSTAPVATSGGKLSVLVGKLIDDHPVAASYLWHRPRHGGAKEYAVASTWDGWTRGGLHQRWRTTCWWPATHWTRWSAGRACKLQWRSSSDIGGRDC</sequence>
<name>A0A8J5MBV1_9STRA</name>
<evidence type="ECO:0000256" key="1">
    <source>
        <dbReference type="SAM" id="MobiDB-lite"/>
    </source>
</evidence>
<evidence type="ECO:0000313" key="3">
    <source>
        <dbReference type="Proteomes" id="UP000709295"/>
    </source>
</evidence>
<reference evidence="2" key="1">
    <citation type="submission" date="2021-01" db="EMBL/GenBank/DDBJ databases">
        <title>Phytophthora aleatoria, a newly-described species from Pinus radiata is distinct from Phytophthora cactorum isolates based on comparative genomics.</title>
        <authorList>
            <person name="Mcdougal R."/>
            <person name="Panda P."/>
            <person name="Williams N."/>
            <person name="Studholme D.J."/>
        </authorList>
    </citation>
    <scope>NUCLEOTIDE SEQUENCE</scope>
    <source>
        <strain evidence="2">NZFS 4037</strain>
    </source>
</reference>
<feature type="non-terminal residue" evidence="2">
    <location>
        <position position="1"/>
    </location>
</feature>
<comment type="caution">
    <text evidence="2">The sequence shown here is derived from an EMBL/GenBank/DDBJ whole genome shotgun (WGS) entry which is preliminary data.</text>
</comment>
<dbReference type="Proteomes" id="UP000709295">
    <property type="component" value="Unassembled WGS sequence"/>
</dbReference>
<organism evidence="2 3">
    <name type="scientific">Phytophthora aleatoria</name>
    <dbReference type="NCBI Taxonomy" id="2496075"/>
    <lineage>
        <taxon>Eukaryota</taxon>
        <taxon>Sar</taxon>
        <taxon>Stramenopiles</taxon>
        <taxon>Oomycota</taxon>
        <taxon>Peronosporomycetes</taxon>
        <taxon>Peronosporales</taxon>
        <taxon>Peronosporaceae</taxon>
        <taxon>Phytophthora</taxon>
    </lineage>
</organism>
<dbReference type="AlphaFoldDB" id="A0A8J5MBV1"/>
<accession>A0A8J5MBV1</accession>
<keyword evidence="3" id="KW-1185">Reference proteome</keyword>
<protein>
    <submittedName>
        <fullName evidence="2">Uncharacterized protein</fullName>
    </submittedName>
</protein>